<keyword evidence="2 4" id="KW-0413">Isomerase</keyword>
<dbReference type="EC" id="5.3.2.6" evidence="4"/>
<evidence type="ECO:0000259" key="3">
    <source>
        <dbReference type="Pfam" id="PF01361"/>
    </source>
</evidence>
<dbReference type="EMBL" id="JBHTJZ010000011">
    <property type="protein sequence ID" value="MFD0959874.1"/>
    <property type="molecule type" value="Genomic_DNA"/>
</dbReference>
<gene>
    <name evidence="4" type="ORF">ACFQ2I_10770</name>
</gene>
<evidence type="ECO:0000313" key="5">
    <source>
        <dbReference type="Proteomes" id="UP001596989"/>
    </source>
</evidence>
<evidence type="ECO:0000256" key="1">
    <source>
        <dbReference type="ARBA" id="ARBA00006723"/>
    </source>
</evidence>
<dbReference type="Gene3D" id="3.30.429.10">
    <property type="entry name" value="Macrophage Migration Inhibitory Factor"/>
    <property type="match status" value="1"/>
</dbReference>
<comment type="caution">
    <text evidence="4">The sequence shown here is derived from an EMBL/GenBank/DDBJ whole genome shotgun (WGS) entry which is preliminary data.</text>
</comment>
<dbReference type="PANTHER" id="PTHR35530">
    <property type="entry name" value="TAUTOMERASE-RELATED"/>
    <property type="match status" value="1"/>
</dbReference>
<dbReference type="Pfam" id="PF01361">
    <property type="entry name" value="Tautomerase"/>
    <property type="match status" value="1"/>
</dbReference>
<evidence type="ECO:0000313" key="4">
    <source>
        <dbReference type="EMBL" id="MFD0959874.1"/>
    </source>
</evidence>
<reference evidence="5" key="1">
    <citation type="journal article" date="2019" name="Int. J. Syst. Evol. Microbiol.">
        <title>The Global Catalogue of Microorganisms (GCM) 10K type strain sequencing project: providing services to taxonomists for standard genome sequencing and annotation.</title>
        <authorList>
            <consortium name="The Broad Institute Genomics Platform"/>
            <consortium name="The Broad Institute Genome Sequencing Center for Infectious Disease"/>
            <person name="Wu L."/>
            <person name="Ma J."/>
        </authorList>
    </citation>
    <scope>NUCLEOTIDE SEQUENCE [LARGE SCALE GENOMIC DNA]</scope>
    <source>
        <strain evidence="5">CCUG 59129</strain>
    </source>
</reference>
<dbReference type="InterPro" id="IPR014347">
    <property type="entry name" value="Tautomerase/MIF_sf"/>
</dbReference>
<keyword evidence="5" id="KW-1185">Reference proteome</keyword>
<dbReference type="GO" id="GO:0016853">
    <property type="term" value="F:isomerase activity"/>
    <property type="evidence" value="ECO:0007669"/>
    <property type="project" value="UniProtKB-KW"/>
</dbReference>
<protein>
    <submittedName>
        <fullName evidence="4">2-hydroxymuconate tautomerase</fullName>
        <ecNumber evidence="4">5.3.2.6</ecNumber>
    </submittedName>
</protein>
<dbReference type="Proteomes" id="UP001596989">
    <property type="component" value="Unassembled WGS sequence"/>
</dbReference>
<organism evidence="4 5">
    <name type="scientific">Paenibacillus chungangensis</name>
    <dbReference type="NCBI Taxonomy" id="696535"/>
    <lineage>
        <taxon>Bacteria</taxon>
        <taxon>Bacillati</taxon>
        <taxon>Bacillota</taxon>
        <taxon>Bacilli</taxon>
        <taxon>Bacillales</taxon>
        <taxon>Paenibacillaceae</taxon>
        <taxon>Paenibacillus</taxon>
    </lineage>
</organism>
<comment type="similarity">
    <text evidence="1">Belongs to the 4-oxalocrotonate tautomerase family.</text>
</comment>
<proteinExistence type="inferred from homology"/>
<name>A0ABW3HQZ2_9BACL</name>
<dbReference type="NCBIfam" id="NF002571">
    <property type="entry name" value="PRK02220.1"/>
    <property type="match status" value="1"/>
</dbReference>
<dbReference type="RefSeq" id="WP_377564159.1">
    <property type="nucleotide sequence ID" value="NZ_JBHTJZ010000011.1"/>
</dbReference>
<sequence>MPFIHVEVLEGLSTEKKQELVKEMTDMFVRIAGAPQERVFIFFEDLKRDNYARGGSLVSLLPPPSTAPAATGNEGK</sequence>
<evidence type="ECO:0000256" key="2">
    <source>
        <dbReference type="ARBA" id="ARBA00023235"/>
    </source>
</evidence>
<dbReference type="InterPro" id="IPR004370">
    <property type="entry name" value="4-OT-like_dom"/>
</dbReference>
<dbReference type="SUPFAM" id="SSF55331">
    <property type="entry name" value="Tautomerase/MIF"/>
    <property type="match status" value="1"/>
</dbReference>
<feature type="domain" description="4-oxalocrotonate tautomerase-like" evidence="3">
    <location>
        <begin position="2"/>
        <end position="59"/>
    </location>
</feature>
<accession>A0ABW3HQZ2</accession>
<dbReference type="PANTHER" id="PTHR35530:SF1">
    <property type="entry name" value="2-HYDROXYMUCONATE TAUTOMERASE"/>
    <property type="match status" value="1"/>
</dbReference>